<protein>
    <submittedName>
        <fullName evidence="2">AAEL014336-PA</fullName>
    </submittedName>
</protein>
<dbReference type="PaxDb" id="7159-AAEL014336-PA"/>
<reference evidence="2" key="2">
    <citation type="journal article" date="2007" name="Science">
        <title>Genome sequence of Aedes aegypti, a major arbovirus vector.</title>
        <authorList>
            <person name="Nene V."/>
            <person name="Wortman J.R."/>
            <person name="Lawson D."/>
            <person name="Haas B."/>
            <person name="Kodira C."/>
            <person name="Tu Z.J."/>
            <person name="Loftus B."/>
            <person name="Xi Z."/>
            <person name="Megy K."/>
            <person name="Grabherr M."/>
            <person name="Ren Q."/>
            <person name="Zdobnov E.M."/>
            <person name="Lobo N.F."/>
            <person name="Campbell K.S."/>
            <person name="Brown S.E."/>
            <person name="Bonaldo M.F."/>
            <person name="Zhu J."/>
            <person name="Sinkins S.P."/>
            <person name="Hogenkamp D.G."/>
            <person name="Amedeo P."/>
            <person name="Arensburger P."/>
            <person name="Atkinson P.W."/>
            <person name="Bidwell S."/>
            <person name="Biedler J."/>
            <person name="Birney E."/>
            <person name="Bruggner R.V."/>
            <person name="Costas J."/>
            <person name="Coy M.R."/>
            <person name="Crabtree J."/>
            <person name="Crawford M."/>
            <person name="Debruyn B."/>
            <person name="Decaprio D."/>
            <person name="Eiglmeier K."/>
            <person name="Eisenstadt E."/>
            <person name="El-Dorry H."/>
            <person name="Gelbart W.M."/>
            <person name="Gomes S.L."/>
            <person name="Hammond M."/>
            <person name="Hannick L.I."/>
            <person name="Hogan J.R."/>
            <person name="Holmes M.H."/>
            <person name="Jaffe D."/>
            <person name="Johnston J.S."/>
            <person name="Kennedy R.C."/>
            <person name="Koo H."/>
            <person name="Kravitz S."/>
            <person name="Kriventseva E.V."/>
            <person name="Kulp D."/>
            <person name="Labutti K."/>
            <person name="Lee E."/>
            <person name="Li S."/>
            <person name="Lovin D.D."/>
            <person name="Mao C."/>
            <person name="Mauceli E."/>
            <person name="Menck C.F."/>
            <person name="Miller J.R."/>
            <person name="Montgomery P."/>
            <person name="Mori A."/>
            <person name="Nascimento A.L."/>
            <person name="Naveira H.F."/>
            <person name="Nusbaum C."/>
            <person name="O'leary S."/>
            <person name="Orvis J."/>
            <person name="Pertea M."/>
            <person name="Quesneville H."/>
            <person name="Reidenbach K.R."/>
            <person name="Rogers Y.H."/>
            <person name="Roth C.W."/>
            <person name="Schneider J.R."/>
            <person name="Schatz M."/>
            <person name="Shumway M."/>
            <person name="Stanke M."/>
            <person name="Stinson E.O."/>
            <person name="Tubio J.M."/>
            <person name="Vanzee J.P."/>
            <person name="Verjovski-Almeida S."/>
            <person name="Werner D."/>
            <person name="White O."/>
            <person name="Wyder S."/>
            <person name="Zeng Q."/>
            <person name="Zhao Q."/>
            <person name="Zhao Y."/>
            <person name="Hill C.A."/>
            <person name="Raikhel A.S."/>
            <person name="Soares M.B."/>
            <person name="Knudson D.L."/>
            <person name="Lee N.H."/>
            <person name="Galagan J."/>
            <person name="Salzberg S.L."/>
            <person name="Paulsen I.T."/>
            <person name="Dimopoulos G."/>
            <person name="Collins F.H."/>
            <person name="Birren B."/>
            <person name="Fraser-Liggett C.M."/>
            <person name="Severson D.W."/>
        </authorList>
    </citation>
    <scope>NUCLEOTIDE SEQUENCE [LARGE SCALE GENOMIC DNA]</scope>
    <source>
        <strain evidence="2">Liverpool</strain>
    </source>
</reference>
<feature type="region of interest" description="Disordered" evidence="1">
    <location>
        <begin position="93"/>
        <end position="147"/>
    </location>
</feature>
<feature type="compositionally biased region" description="Low complexity" evidence="1">
    <location>
        <begin position="128"/>
        <end position="140"/>
    </location>
</feature>
<dbReference type="AlphaFoldDB" id="Q16GM0"/>
<feature type="compositionally biased region" description="Polar residues" evidence="1">
    <location>
        <begin position="100"/>
        <end position="127"/>
    </location>
</feature>
<reference evidence="2" key="1">
    <citation type="submission" date="2005-10" db="EMBL/GenBank/DDBJ databases">
        <authorList>
            <person name="Loftus B.J."/>
            <person name="Nene V.M."/>
            <person name="Hannick L.I."/>
            <person name="Bidwell S."/>
            <person name="Haas B."/>
            <person name="Amedeo P."/>
            <person name="Orvis J."/>
            <person name="Wortman J.R."/>
            <person name="White O.R."/>
            <person name="Salzberg S."/>
            <person name="Shumway M."/>
            <person name="Koo H."/>
            <person name="Zhao Y."/>
            <person name="Holmes M."/>
            <person name="Miller J."/>
            <person name="Schatz M."/>
            <person name="Pop M."/>
            <person name="Pai G."/>
            <person name="Utterback T."/>
            <person name="Rogers Y.-H."/>
            <person name="Kravitz S."/>
            <person name="Fraser C.M."/>
        </authorList>
    </citation>
    <scope>NUCLEOTIDE SEQUENCE</scope>
    <source>
        <strain evidence="2">Liverpool</strain>
    </source>
</reference>
<name>Q16GM0_AEDAE</name>
<feature type="compositionally biased region" description="Basic and acidic residues" evidence="1">
    <location>
        <begin position="227"/>
        <end position="258"/>
    </location>
</feature>
<evidence type="ECO:0000313" key="2">
    <source>
        <dbReference type="EMBL" id="EAT33388.1"/>
    </source>
</evidence>
<feature type="compositionally biased region" description="Polar residues" evidence="1">
    <location>
        <begin position="199"/>
        <end position="212"/>
    </location>
</feature>
<sequence length="268" mass="32157">MNRTMPSRRIPNSRLMISSNRKKRMRIVMIRTNPRNYDNNSYAGAALRKHFLGGLKSQALALAGKSQRDKTFPELLEWLEREYEEEEELKDIHRRLQPNKDGNSPKYNNNTNTYGNQRFQRKNNGFDQNNYQRGNNNSNSTGPNKKYQYNQSRREDEINYQPHRYDSGRNNDFNNSRTNGNSTNGNNQWRHNRQDSYERNNANYPRYNGTQRQHARQDNYERGSINHSRENRTQWRQDRREGNEIVEGYHPRERESQRNLHQQDSSKN</sequence>
<proteinExistence type="predicted"/>
<accession>Q16GM0</accession>
<feature type="compositionally biased region" description="Polar residues" evidence="1">
    <location>
        <begin position="259"/>
        <end position="268"/>
    </location>
</feature>
<dbReference type="EMBL" id="CH478263">
    <property type="protein sequence ID" value="EAT33388.1"/>
    <property type="molecule type" value="Genomic_DNA"/>
</dbReference>
<gene>
    <name evidence="2" type="ORF">AaeL_AAEL014336</name>
</gene>
<evidence type="ECO:0000313" key="3">
    <source>
        <dbReference type="Proteomes" id="UP000682892"/>
    </source>
</evidence>
<evidence type="ECO:0000256" key="1">
    <source>
        <dbReference type="SAM" id="MobiDB-lite"/>
    </source>
</evidence>
<dbReference type="Proteomes" id="UP000682892">
    <property type="component" value="Unassembled WGS sequence"/>
</dbReference>
<feature type="region of interest" description="Disordered" evidence="1">
    <location>
        <begin position="161"/>
        <end position="268"/>
    </location>
</feature>
<reference evidence="2" key="3">
    <citation type="submission" date="2012-09" db="EMBL/GenBank/DDBJ databases">
        <authorList>
            <consortium name="VectorBase"/>
        </authorList>
    </citation>
    <scope>NUCLEOTIDE SEQUENCE</scope>
    <source>
        <strain evidence="2">Liverpool</strain>
    </source>
</reference>
<dbReference type="HOGENOM" id="CLU_1039047_0_0_1"/>
<feature type="compositionally biased region" description="Low complexity" evidence="1">
    <location>
        <begin position="174"/>
        <end position="187"/>
    </location>
</feature>
<organism evidence="2 3">
    <name type="scientific">Aedes aegypti</name>
    <name type="common">Yellowfever mosquito</name>
    <name type="synonym">Culex aegypti</name>
    <dbReference type="NCBI Taxonomy" id="7159"/>
    <lineage>
        <taxon>Eukaryota</taxon>
        <taxon>Metazoa</taxon>
        <taxon>Ecdysozoa</taxon>
        <taxon>Arthropoda</taxon>
        <taxon>Hexapoda</taxon>
        <taxon>Insecta</taxon>
        <taxon>Pterygota</taxon>
        <taxon>Neoptera</taxon>
        <taxon>Endopterygota</taxon>
        <taxon>Diptera</taxon>
        <taxon>Nematocera</taxon>
        <taxon>Culicoidea</taxon>
        <taxon>Culicidae</taxon>
        <taxon>Culicinae</taxon>
        <taxon>Aedini</taxon>
        <taxon>Aedes</taxon>
        <taxon>Stegomyia</taxon>
    </lineage>
</organism>